<dbReference type="CDD" id="cd00056">
    <property type="entry name" value="ENDO3c"/>
    <property type="match status" value="1"/>
</dbReference>
<evidence type="ECO:0000256" key="3">
    <source>
        <dbReference type="ARBA" id="ARBA00022763"/>
    </source>
</evidence>
<dbReference type="EC" id="3.2.2.21" evidence="2"/>
<protein>
    <recommendedName>
        <fullName evidence="2">DNA-3-methyladenine glycosylase II</fullName>
        <ecNumber evidence="2">3.2.2.21</ecNumber>
    </recommendedName>
</protein>
<dbReference type="Gene3D" id="1.10.340.30">
    <property type="entry name" value="Hypothetical protein, domain 2"/>
    <property type="match status" value="1"/>
</dbReference>
<evidence type="ECO:0000313" key="7">
    <source>
        <dbReference type="Proteomes" id="UP001597295"/>
    </source>
</evidence>
<keyword evidence="7" id="KW-1185">Reference proteome</keyword>
<comment type="catalytic activity">
    <reaction evidence="1">
        <text>Hydrolysis of alkylated DNA, releasing 3-methyladenine, 3-methylguanine, 7-methylguanine and 7-methyladenine.</text>
        <dbReference type="EC" id="3.2.2.21"/>
    </reaction>
</comment>
<dbReference type="InterPro" id="IPR003265">
    <property type="entry name" value="HhH-GPD_domain"/>
</dbReference>
<comment type="caution">
    <text evidence="6">The sequence shown here is derived from an EMBL/GenBank/DDBJ whole genome shotgun (WGS) entry which is preliminary data.</text>
</comment>
<dbReference type="Pfam" id="PF00730">
    <property type="entry name" value="HhH-GPD"/>
    <property type="match status" value="1"/>
</dbReference>
<sequence>MSVRTPWPTRLDTQADLDAALLKIAARDKPFGKALALIGPPALRRSPPGFGAIVGSILGQQVSAQAARAIQAKLLARTGPLTPDAIRALSDEELRGCGLSGAKTRYVRALADACHGGLDIDGLHRHDDETIITQLTALPGIGRWTAEVYLLFALGRIDVWPADDLALQVGAGRLRRLKERLRGKAAREIADRWAPAKGAAALFMWHYYHHLTARDAVLADPTKAASPEKEPA</sequence>
<evidence type="ECO:0000256" key="2">
    <source>
        <dbReference type="ARBA" id="ARBA00012000"/>
    </source>
</evidence>
<evidence type="ECO:0000256" key="4">
    <source>
        <dbReference type="ARBA" id="ARBA00023204"/>
    </source>
</evidence>
<dbReference type="SUPFAM" id="SSF48150">
    <property type="entry name" value="DNA-glycosylase"/>
    <property type="match status" value="1"/>
</dbReference>
<dbReference type="InterPro" id="IPR011257">
    <property type="entry name" value="DNA_glycosylase"/>
</dbReference>
<name>A0ABW5DQ92_9PROT</name>
<dbReference type="SMART" id="SM00478">
    <property type="entry name" value="ENDO3c"/>
    <property type="match status" value="1"/>
</dbReference>
<accession>A0ABW5DQ92</accession>
<dbReference type="Gene3D" id="1.10.1670.40">
    <property type="match status" value="1"/>
</dbReference>
<dbReference type="Proteomes" id="UP001597295">
    <property type="component" value="Unassembled WGS sequence"/>
</dbReference>
<evidence type="ECO:0000259" key="5">
    <source>
        <dbReference type="SMART" id="SM00478"/>
    </source>
</evidence>
<dbReference type="PANTHER" id="PTHR43003">
    <property type="entry name" value="DNA-3-METHYLADENINE GLYCOSYLASE"/>
    <property type="match status" value="1"/>
</dbReference>
<keyword evidence="3" id="KW-0227">DNA damage</keyword>
<proteinExistence type="predicted"/>
<evidence type="ECO:0000313" key="6">
    <source>
        <dbReference type="EMBL" id="MFD2261711.1"/>
    </source>
</evidence>
<organism evidence="6 7">
    <name type="scientific">Lacibacterium aquatile</name>
    <dbReference type="NCBI Taxonomy" id="1168082"/>
    <lineage>
        <taxon>Bacteria</taxon>
        <taxon>Pseudomonadati</taxon>
        <taxon>Pseudomonadota</taxon>
        <taxon>Alphaproteobacteria</taxon>
        <taxon>Rhodospirillales</taxon>
        <taxon>Rhodospirillaceae</taxon>
    </lineage>
</organism>
<reference evidence="7" key="1">
    <citation type="journal article" date="2019" name="Int. J. Syst. Evol. Microbiol.">
        <title>The Global Catalogue of Microorganisms (GCM) 10K type strain sequencing project: providing services to taxonomists for standard genome sequencing and annotation.</title>
        <authorList>
            <consortium name="The Broad Institute Genomics Platform"/>
            <consortium name="The Broad Institute Genome Sequencing Center for Infectious Disease"/>
            <person name="Wu L."/>
            <person name="Ma J."/>
        </authorList>
    </citation>
    <scope>NUCLEOTIDE SEQUENCE [LARGE SCALE GENOMIC DNA]</scope>
    <source>
        <strain evidence="7">CGMCC 1.19062</strain>
    </source>
</reference>
<dbReference type="PANTHER" id="PTHR43003:SF5">
    <property type="entry name" value="DNA-3-METHYLADENINE GLYCOSYLASE"/>
    <property type="match status" value="1"/>
</dbReference>
<evidence type="ECO:0000256" key="1">
    <source>
        <dbReference type="ARBA" id="ARBA00000086"/>
    </source>
</evidence>
<dbReference type="EMBL" id="JBHUIP010000003">
    <property type="protein sequence ID" value="MFD2261711.1"/>
    <property type="molecule type" value="Genomic_DNA"/>
</dbReference>
<dbReference type="InterPro" id="IPR051912">
    <property type="entry name" value="Alkylbase_DNA_Glycosylase/TA"/>
</dbReference>
<keyword evidence="4" id="KW-0234">DNA repair</keyword>
<dbReference type="RefSeq" id="WP_379874627.1">
    <property type="nucleotide sequence ID" value="NZ_JBHUIP010000003.1"/>
</dbReference>
<feature type="domain" description="HhH-GPD" evidence="5">
    <location>
        <begin position="58"/>
        <end position="212"/>
    </location>
</feature>
<gene>
    <name evidence="6" type="ORF">ACFSM5_02350</name>
</gene>